<dbReference type="OrthoDB" id="2142040at2759"/>
<organism evidence="1">
    <name type="scientific">Medioppia subpectinata</name>
    <dbReference type="NCBI Taxonomy" id="1979941"/>
    <lineage>
        <taxon>Eukaryota</taxon>
        <taxon>Metazoa</taxon>
        <taxon>Ecdysozoa</taxon>
        <taxon>Arthropoda</taxon>
        <taxon>Chelicerata</taxon>
        <taxon>Arachnida</taxon>
        <taxon>Acari</taxon>
        <taxon>Acariformes</taxon>
        <taxon>Sarcoptiformes</taxon>
        <taxon>Oribatida</taxon>
        <taxon>Brachypylina</taxon>
        <taxon>Oppioidea</taxon>
        <taxon>Oppiidae</taxon>
        <taxon>Medioppia</taxon>
    </lineage>
</organism>
<dbReference type="Pfam" id="PF11901">
    <property type="entry name" value="DM9"/>
    <property type="match status" value="1"/>
</dbReference>
<name>A0A7R9KT66_9ACAR</name>
<gene>
    <name evidence="1" type="ORF">OSB1V03_LOCUS8994</name>
</gene>
<dbReference type="InterPro" id="IPR006616">
    <property type="entry name" value="DM9_repeat"/>
</dbReference>
<dbReference type="PANTHER" id="PTHR31649">
    <property type="entry name" value="AGAP009604-PA"/>
    <property type="match status" value="1"/>
</dbReference>
<accession>A0A7R9KT66</accession>
<keyword evidence="2" id="KW-1185">Reference proteome</keyword>
<dbReference type="PANTHER" id="PTHR31649:SF1">
    <property type="entry name" value="FARNESOIC ACID O-METHYL TRANSFERASE DOMAIN-CONTAINING PROTEIN"/>
    <property type="match status" value="1"/>
</dbReference>
<protein>
    <submittedName>
        <fullName evidence="1">Uncharacterized protein</fullName>
    </submittedName>
</protein>
<dbReference type="Proteomes" id="UP000759131">
    <property type="component" value="Unassembled WGS sequence"/>
</dbReference>
<dbReference type="AlphaFoldDB" id="A0A7R9KT66"/>
<dbReference type="SMART" id="SM00696">
    <property type="entry name" value="DM9"/>
    <property type="match status" value="2"/>
</dbReference>
<sequence length="162" mass="17318">MAHIYHQTQYRPPGVWQQAYSGQVPSGGPVLGGNDTNGEALYVGRAVQEGDTIPGKVVPSHGVCYVAYGGAEHGHRDYQVLTNPSGSNLVWVPAANGEIPLGALQGGQQSDGQKLFIGRAYHSGSMVLGKVHPGHNTLYVSYDGQEVPIHNYEVLVCRDVCH</sequence>
<evidence type="ECO:0000313" key="1">
    <source>
        <dbReference type="EMBL" id="CAD7628573.1"/>
    </source>
</evidence>
<evidence type="ECO:0000313" key="2">
    <source>
        <dbReference type="Proteomes" id="UP000759131"/>
    </source>
</evidence>
<dbReference type="EMBL" id="CAJPIZ010005853">
    <property type="protein sequence ID" value="CAG2109003.1"/>
    <property type="molecule type" value="Genomic_DNA"/>
</dbReference>
<reference evidence="1" key="1">
    <citation type="submission" date="2020-11" db="EMBL/GenBank/DDBJ databases">
        <authorList>
            <person name="Tran Van P."/>
        </authorList>
    </citation>
    <scope>NUCLEOTIDE SEQUENCE</scope>
</reference>
<dbReference type="EMBL" id="OC860428">
    <property type="protein sequence ID" value="CAD7628573.1"/>
    <property type="molecule type" value="Genomic_DNA"/>
</dbReference>
<proteinExistence type="predicted"/>